<reference evidence="2 3" key="1">
    <citation type="submission" date="2022-11" db="EMBL/GenBank/DDBJ databases">
        <title>Minimal conservation of predation-associated metabolite biosynthetic gene clusters underscores biosynthetic potential of Myxococcota including descriptions for ten novel species: Archangium lansinium sp. nov., Myxococcus landrumus sp. nov., Nannocystis bai.</title>
        <authorList>
            <person name="Ahearne A."/>
            <person name="Stevens C."/>
            <person name="Dowd S."/>
        </authorList>
    </citation>
    <scope>NUCLEOTIDE SEQUENCE [LARGE SCALE GENOMIC DNA]</scope>
    <source>
        <strain evidence="2 3">BB15-2</strain>
    </source>
</reference>
<dbReference type="Pfam" id="PF13503">
    <property type="entry name" value="DUF4123"/>
    <property type="match status" value="1"/>
</dbReference>
<feature type="domain" description="DUF4123" evidence="1">
    <location>
        <begin position="230"/>
        <end position="349"/>
    </location>
</feature>
<gene>
    <name evidence="2" type="ORF">POL25_05990</name>
</gene>
<comment type="caution">
    <text evidence="2">The sequence shown here is derived from an EMBL/GenBank/DDBJ whole genome shotgun (WGS) entry which is preliminary data.</text>
</comment>
<evidence type="ECO:0000259" key="1">
    <source>
        <dbReference type="Pfam" id="PF13503"/>
    </source>
</evidence>
<organism evidence="2 3">
    <name type="scientific">Nannocystis bainbridge</name>
    <dbReference type="NCBI Taxonomy" id="2995303"/>
    <lineage>
        <taxon>Bacteria</taxon>
        <taxon>Pseudomonadati</taxon>
        <taxon>Myxococcota</taxon>
        <taxon>Polyangia</taxon>
        <taxon>Nannocystales</taxon>
        <taxon>Nannocystaceae</taxon>
        <taxon>Nannocystis</taxon>
    </lineage>
</organism>
<evidence type="ECO:0000313" key="3">
    <source>
        <dbReference type="Proteomes" id="UP001221686"/>
    </source>
</evidence>
<dbReference type="Proteomes" id="UP001221686">
    <property type="component" value="Unassembled WGS sequence"/>
</dbReference>
<evidence type="ECO:0000313" key="2">
    <source>
        <dbReference type="EMBL" id="MDC0716431.1"/>
    </source>
</evidence>
<sequence length="372" mass="41393">MSELMRITSRDAFAEVLAEARAHTRALDPSRWPALRTIAVQLEFMARTTARGRIPHPDDRARTNLGPLGLREFGELDPEYADALGELDYTFARYHLLPLGPATRRRAILQVWSGRESYHKLILEPGEPRTVGTARSDFVVHADAGGSPHFQIVWDGVCAHVQALDPHRIAVDGEPCFVGELASRGWMTAGRTSFRFLVEDYTPPPGPVTPSEAGLAALATLRAPCDAGTLYAVVDAARSERALQLIEESVDPYASLFDGERGRAFDDVAPYVVQLRADSLLLERLVHEGWGDAWGVFLVSKKPLEAVRRHLRQFLMVEVEGEADRVYFRFYDPRVLKSLEPVFSREQRAALLRGLDAVYYESSDALAVLAAE</sequence>
<dbReference type="EMBL" id="JAQNDL010000001">
    <property type="protein sequence ID" value="MDC0716431.1"/>
    <property type="molecule type" value="Genomic_DNA"/>
</dbReference>
<proteinExistence type="predicted"/>
<accession>A0ABT5DVI9</accession>
<dbReference type="RefSeq" id="WP_272084895.1">
    <property type="nucleotide sequence ID" value="NZ_JAQNDL010000001.1"/>
</dbReference>
<name>A0ABT5DVI9_9BACT</name>
<protein>
    <submittedName>
        <fullName evidence="2">DUF4123 domain-containing protein</fullName>
    </submittedName>
</protein>
<keyword evidence="3" id="KW-1185">Reference proteome</keyword>
<dbReference type="InterPro" id="IPR025391">
    <property type="entry name" value="DUF4123"/>
</dbReference>